<dbReference type="InterPro" id="IPR026094">
    <property type="entry name" value="GPS2"/>
</dbReference>
<keyword evidence="3" id="KW-1185">Reference proteome</keyword>
<gene>
    <name evidence="2" type="ORF">HPG69_019524</name>
</gene>
<dbReference type="Pfam" id="PF15991">
    <property type="entry name" value="G_path_suppress"/>
    <property type="match status" value="1"/>
</dbReference>
<feature type="region of interest" description="Disordered" evidence="1">
    <location>
        <begin position="1"/>
        <end position="48"/>
    </location>
</feature>
<evidence type="ECO:0000313" key="3">
    <source>
        <dbReference type="Proteomes" id="UP000551758"/>
    </source>
</evidence>
<dbReference type="GO" id="GO:0003712">
    <property type="term" value="F:transcription coregulator activity"/>
    <property type="evidence" value="ECO:0007669"/>
    <property type="project" value="TreeGrafter"/>
</dbReference>
<evidence type="ECO:0000313" key="2">
    <source>
        <dbReference type="EMBL" id="KAF5911159.1"/>
    </source>
</evidence>
<dbReference type="PANTHER" id="PTHR22654">
    <property type="entry name" value="G PROTEIN PATHWAY SUPPRESSOR 2"/>
    <property type="match status" value="1"/>
</dbReference>
<proteinExistence type="predicted"/>
<organism evidence="2 3">
    <name type="scientific">Diceros bicornis minor</name>
    <name type="common">South-central black rhinoceros</name>
    <dbReference type="NCBI Taxonomy" id="77932"/>
    <lineage>
        <taxon>Eukaryota</taxon>
        <taxon>Metazoa</taxon>
        <taxon>Chordata</taxon>
        <taxon>Craniata</taxon>
        <taxon>Vertebrata</taxon>
        <taxon>Euteleostomi</taxon>
        <taxon>Mammalia</taxon>
        <taxon>Eutheria</taxon>
        <taxon>Laurasiatheria</taxon>
        <taxon>Perissodactyla</taxon>
        <taxon>Rhinocerotidae</taxon>
        <taxon>Diceros</taxon>
    </lineage>
</organism>
<feature type="region of interest" description="Disordered" evidence="1">
    <location>
        <begin position="75"/>
        <end position="103"/>
    </location>
</feature>
<evidence type="ECO:0000256" key="1">
    <source>
        <dbReference type="SAM" id="MobiDB-lite"/>
    </source>
</evidence>
<protein>
    <submittedName>
        <fullName evidence="2">Uncharacterized protein</fullName>
    </submittedName>
</protein>
<dbReference type="PANTHER" id="PTHR22654:SF2">
    <property type="entry name" value="G PROTEIN PATHWAY SUPPRESSOR 2"/>
    <property type="match status" value="1"/>
</dbReference>
<dbReference type="GO" id="GO:0005667">
    <property type="term" value="C:transcription regulator complex"/>
    <property type="evidence" value="ECO:0007669"/>
    <property type="project" value="TreeGrafter"/>
</dbReference>
<sequence>MQRLRHAGGRGESKEEVGPFQGLAVSDRARCPQPKHPRQHHACTPGMARASSAMGRVLRQYLVMEWERVQREEEEVDKVMQEEQDRRKKKEMEERMSLEETEEQILTLQEKLLAP</sequence>
<comment type="caution">
    <text evidence="2">The sequence shown here is derived from an EMBL/GenBank/DDBJ whole genome shotgun (WGS) entry which is preliminary data.</text>
</comment>
<feature type="compositionally biased region" description="Basic and acidic residues" evidence="1">
    <location>
        <begin position="75"/>
        <end position="98"/>
    </location>
</feature>
<dbReference type="Proteomes" id="UP000551758">
    <property type="component" value="Unassembled WGS sequence"/>
</dbReference>
<reference evidence="2 3" key="1">
    <citation type="journal article" date="2020" name="Mol. Biol. Evol.">
        <title>Interspecific Gene Flow and the Evolution of Specialization in Black and White Rhinoceros.</title>
        <authorList>
            <person name="Moodley Y."/>
            <person name="Westbury M.V."/>
            <person name="Russo I.M."/>
            <person name="Gopalakrishnan S."/>
            <person name="Rakotoarivelo A."/>
            <person name="Olsen R.A."/>
            <person name="Prost S."/>
            <person name="Tunstall T."/>
            <person name="Ryder O.A."/>
            <person name="Dalen L."/>
            <person name="Bruford M.W."/>
        </authorList>
    </citation>
    <scope>NUCLEOTIDE SEQUENCE [LARGE SCALE GENOMIC DNA]</scope>
    <source>
        <strain evidence="2">SBR-YM</strain>
        <tissue evidence="2">Skin</tissue>
    </source>
</reference>
<name>A0A7J7E640_DICBM</name>
<accession>A0A7J7E640</accession>
<dbReference type="EMBL" id="JACDTQ010004021">
    <property type="protein sequence ID" value="KAF5911159.1"/>
    <property type="molecule type" value="Genomic_DNA"/>
</dbReference>
<dbReference type="GO" id="GO:0006357">
    <property type="term" value="P:regulation of transcription by RNA polymerase II"/>
    <property type="evidence" value="ECO:0007669"/>
    <property type="project" value="TreeGrafter"/>
</dbReference>
<dbReference type="AlphaFoldDB" id="A0A7J7E640"/>